<evidence type="ECO:0000259" key="1">
    <source>
        <dbReference type="Pfam" id="PF25273"/>
    </source>
</evidence>
<feature type="non-terminal residue" evidence="2">
    <location>
        <position position="212"/>
    </location>
</feature>
<dbReference type="AlphaFoldDB" id="R7TV85"/>
<name>R7TV85_CAPTE</name>
<dbReference type="PANTHER" id="PTHR34415:SF1">
    <property type="entry name" value="INTEGRASE CATALYTIC DOMAIN-CONTAINING PROTEIN"/>
    <property type="match status" value="1"/>
</dbReference>
<dbReference type="InParanoid" id="R7TV85"/>
<reference evidence="2" key="1">
    <citation type="journal article" date="2013" name="Nature">
        <title>Insights into bilaterian evolution from three spiralian genomes.</title>
        <authorList>
            <person name="Simakov O."/>
            <person name="Marletaz F."/>
            <person name="Cho S.J."/>
            <person name="Edsinger-Gonzales E."/>
            <person name="Havlak P."/>
            <person name="Hellsten U."/>
            <person name="Kuo D.H."/>
            <person name="Larsson T."/>
            <person name="Lv J."/>
            <person name="Arendt D."/>
            <person name="Savage R."/>
            <person name="Osoegawa K."/>
            <person name="de Jong P."/>
            <person name="Grimwood J."/>
            <person name="Chapman J.A."/>
            <person name="Shapiro H."/>
            <person name="Aerts A."/>
            <person name="Otillar R.P."/>
            <person name="Terry A.Y."/>
            <person name="Boore J.L."/>
            <person name="Grigoriev I.V."/>
            <person name="Lindberg D.R."/>
            <person name="Seaver E.C."/>
            <person name="Weisblat D.A."/>
            <person name="Putnam N.H."/>
            <person name="Rokhsar D.S."/>
        </authorList>
    </citation>
    <scope>NUCLEOTIDE SEQUENCE</scope>
    <source>
        <strain evidence="2">I ESC-2004</strain>
    </source>
</reference>
<sequence>MTDNAENYERVKSLIASLKEMDSYKEKVEGSKVDCEEKQITVLQPSEPCSREISMIYTFNYQKLPSIPKRQDSIFYLWNPSMESFLSAVRSYGLGETHVDLYCNNGPNNKNNCLLWYLAYNVAKKLHVSIELYFLPKEHSKPILDEYFADIKQAAKKTKGSIADLNSSIGESEDSNQSHIIDGRNDQMLDWQEHFRHDCRELPKIRSMQHFR</sequence>
<dbReference type="OrthoDB" id="6094485at2759"/>
<dbReference type="InterPro" id="IPR057191">
    <property type="entry name" value="DUF7869"/>
</dbReference>
<feature type="domain" description="DUF7869" evidence="1">
    <location>
        <begin position="104"/>
        <end position="212"/>
    </location>
</feature>
<proteinExistence type="predicted"/>
<protein>
    <recommendedName>
        <fullName evidence="1">DUF7869 domain-containing protein</fullName>
    </recommendedName>
</protein>
<gene>
    <name evidence="2" type="ORF">CAPTEDRAFT_215849</name>
</gene>
<dbReference type="EMBL" id="KB309147">
    <property type="protein sequence ID" value="ELT95366.1"/>
    <property type="molecule type" value="Genomic_DNA"/>
</dbReference>
<dbReference type="PANTHER" id="PTHR34415">
    <property type="entry name" value="INTEGRASE CATALYTIC DOMAIN-CONTAINING PROTEIN"/>
    <property type="match status" value="1"/>
</dbReference>
<accession>R7TV85</accession>
<evidence type="ECO:0000313" key="2">
    <source>
        <dbReference type="EMBL" id="ELT95366.1"/>
    </source>
</evidence>
<dbReference type="Pfam" id="PF25273">
    <property type="entry name" value="DUF7869"/>
    <property type="match status" value="1"/>
</dbReference>
<dbReference type="HOGENOM" id="CLU_1307569_0_0_1"/>
<organism evidence="2">
    <name type="scientific">Capitella teleta</name>
    <name type="common">Polychaete worm</name>
    <dbReference type="NCBI Taxonomy" id="283909"/>
    <lineage>
        <taxon>Eukaryota</taxon>
        <taxon>Metazoa</taxon>
        <taxon>Spiralia</taxon>
        <taxon>Lophotrochozoa</taxon>
        <taxon>Annelida</taxon>
        <taxon>Polychaeta</taxon>
        <taxon>Sedentaria</taxon>
        <taxon>Scolecida</taxon>
        <taxon>Capitellidae</taxon>
        <taxon>Capitella</taxon>
    </lineage>
</organism>